<organism evidence="9 10">
    <name type="scientific">Postia placenta MAD-698-R-SB12</name>
    <dbReference type="NCBI Taxonomy" id="670580"/>
    <lineage>
        <taxon>Eukaryota</taxon>
        <taxon>Fungi</taxon>
        <taxon>Dikarya</taxon>
        <taxon>Basidiomycota</taxon>
        <taxon>Agaricomycotina</taxon>
        <taxon>Agaricomycetes</taxon>
        <taxon>Polyporales</taxon>
        <taxon>Adustoporiaceae</taxon>
        <taxon>Rhodonia</taxon>
    </lineage>
</organism>
<dbReference type="InterPro" id="IPR004046">
    <property type="entry name" value="GST_C"/>
</dbReference>
<dbReference type="GeneID" id="36325799"/>
<dbReference type="FunFam" id="1.20.1050.130:FF:000016">
    <property type="entry name" value="Glutathione S-transferase 1"/>
    <property type="match status" value="1"/>
</dbReference>
<name>A0A1X6N1L3_9APHY</name>
<gene>
    <name evidence="9" type="ORF">POSPLADRAFT_1056933</name>
</gene>
<dbReference type="SUPFAM" id="SSF47616">
    <property type="entry name" value="GST C-terminal domain-like"/>
    <property type="match status" value="1"/>
</dbReference>
<dbReference type="InterPro" id="IPR004045">
    <property type="entry name" value="Glutathione_S-Trfase_N"/>
</dbReference>
<evidence type="ECO:0000256" key="3">
    <source>
        <dbReference type="ARBA" id="ARBA00022679"/>
    </source>
</evidence>
<evidence type="ECO:0000256" key="1">
    <source>
        <dbReference type="ARBA" id="ARBA00007409"/>
    </source>
</evidence>
<evidence type="ECO:0000256" key="6">
    <source>
        <dbReference type="RuleBase" id="RU003494"/>
    </source>
</evidence>
<evidence type="ECO:0000256" key="5">
    <source>
        <dbReference type="ARBA" id="ARBA00060024"/>
    </source>
</evidence>
<dbReference type="EMBL" id="KZ110597">
    <property type="protein sequence ID" value="OSX62343.1"/>
    <property type="molecule type" value="Genomic_DNA"/>
</dbReference>
<dbReference type="InterPro" id="IPR010987">
    <property type="entry name" value="Glutathione-S-Trfase_C-like"/>
</dbReference>
<evidence type="ECO:0000256" key="2">
    <source>
        <dbReference type="ARBA" id="ARBA00012452"/>
    </source>
</evidence>
<dbReference type="EC" id="2.5.1.18" evidence="2"/>
<dbReference type="PANTHER" id="PTHR44051">
    <property type="entry name" value="GLUTATHIONE S-TRANSFERASE-RELATED"/>
    <property type="match status" value="1"/>
</dbReference>
<comment type="function">
    <text evidence="5">Involved in the oxidative stress response and detoxification.</text>
</comment>
<dbReference type="GO" id="GO:0005634">
    <property type="term" value="C:nucleus"/>
    <property type="evidence" value="ECO:0007669"/>
    <property type="project" value="UniProtKB-ARBA"/>
</dbReference>
<dbReference type="STRING" id="670580.A0A1X6N1L3"/>
<comment type="similarity">
    <text evidence="1 6">Belongs to the GST superfamily.</text>
</comment>
<evidence type="ECO:0000259" key="8">
    <source>
        <dbReference type="PROSITE" id="PS50405"/>
    </source>
</evidence>
<dbReference type="SFLD" id="SFLDG01151">
    <property type="entry name" value="Main.2:_Nu-like"/>
    <property type="match status" value="1"/>
</dbReference>
<protein>
    <recommendedName>
        <fullName evidence="2">glutathione transferase</fullName>
        <ecNumber evidence="2">2.5.1.18</ecNumber>
    </recommendedName>
</protein>
<evidence type="ECO:0000259" key="7">
    <source>
        <dbReference type="PROSITE" id="PS50404"/>
    </source>
</evidence>
<dbReference type="CDD" id="cd03048">
    <property type="entry name" value="GST_N_Ure2p_like"/>
    <property type="match status" value="1"/>
</dbReference>
<dbReference type="Gene3D" id="1.20.1050.130">
    <property type="match status" value="1"/>
</dbReference>
<evidence type="ECO:0000256" key="4">
    <source>
        <dbReference type="ARBA" id="ARBA00047960"/>
    </source>
</evidence>
<dbReference type="OrthoDB" id="422574at2759"/>
<dbReference type="SFLD" id="SFLDG00358">
    <property type="entry name" value="Main_(cytGST)"/>
    <property type="match status" value="1"/>
</dbReference>
<dbReference type="InterPro" id="IPR036282">
    <property type="entry name" value="Glutathione-S-Trfase_C_sf"/>
</dbReference>
<dbReference type="InterPro" id="IPR040079">
    <property type="entry name" value="Glutathione_S-Trfase"/>
</dbReference>
<feature type="domain" description="GST C-terminal" evidence="8">
    <location>
        <begin position="95"/>
        <end position="227"/>
    </location>
</feature>
<dbReference type="SUPFAM" id="SSF52833">
    <property type="entry name" value="Thioredoxin-like"/>
    <property type="match status" value="1"/>
</dbReference>
<evidence type="ECO:0000313" key="9">
    <source>
        <dbReference type="EMBL" id="OSX62343.1"/>
    </source>
</evidence>
<dbReference type="PANTHER" id="PTHR44051:SF3">
    <property type="entry name" value="TRANSCRIPTIONAL REGULATOR URE2"/>
    <property type="match status" value="1"/>
</dbReference>
<reference evidence="9 10" key="1">
    <citation type="submission" date="2017-04" db="EMBL/GenBank/DDBJ databases">
        <title>Genome Sequence of the Model Brown-Rot Fungus Postia placenta SB12.</title>
        <authorList>
            <consortium name="DOE Joint Genome Institute"/>
            <person name="Gaskell J."/>
            <person name="Kersten P."/>
            <person name="Larrondo L.F."/>
            <person name="Canessa P."/>
            <person name="Martinez D."/>
            <person name="Hibbett D."/>
            <person name="Schmoll M."/>
            <person name="Kubicek C.P."/>
            <person name="Martinez A.T."/>
            <person name="Yadav J."/>
            <person name="Master E."/>
            <person name="Magnuson J.K."/>
            <person name="James T."/>
            <person name="Yaver D."/>
            <person name="Berka R."/>
            <person name="Labutti K."/>
            <person name="Lipzen A."/>
            <person name="Aerts A."/>
            <person name="Barry K."/>
            <person name="Henrissat B."/>
            <person name="Blanchette R."/>
            <person name="Grigoriev I."/>
            <person name="Cullen D."/>
        </authorList>
    </citation>
    <scope>NUCLEOTIDE SEQUENCE [LARGE SCALE GENOMIC DNA]</scope>
    <source>
        <strain evidence="9 10">MAD-698-R-SB12</strain>
    </source>
</reference>
<dbReference type="SFLD" id="SFLDS00019">
    <property type="entry name" value="Glutathione_Transferase_(cytos"/>
    <property type="match status" value="1"/>
</dbReference>
<dbReference type="RefSeq" id="XP_024339137.1">
    <property type="nucleotide sequence ID" value="XM_024480849.1"/>
</dbReference>
<keyword evidence="10" id="KW-1185">Reference proteome</keyword>
<accession>A0A1X6N1L3</accession>
<dbReference type="AlphaFoldDB" id="A0A1X6N1L3"/>
<dbReference type="InterPro" id="IPR036249">
    <property type="entry name" value="Thioredoxin-like_sf"/>
</dbReference>
<evidence type="ECO:0000313" key="10">
    <source>
        <dbReference type="Proteomes" id="UP000194127"/>
    </source>
</evidence>
<comment type="catalytic activity">
    <reaction evidence="4">
        <text>RX + glutathione = an S-substituted glutathione + a halide anion + H(+)</text>
        <dbReference type="Rhea" id="RHEA:16437"/>
        <dbReference type="ChEBI" id="CHEBI:15378"/>
        <dbReference type="ChEBI" id="CHEBI:16042"/>
        <dbReference type="ChEBI" id="CHEBI:17792"/>
        <dbReference type="ChEBI" id="CHEBI:57925"/>
        <dbReference type="ChEBI" id="CHEBI:90779"/>
        <dbReference type="EC" id="2.5.1.18"/>
    </reaction>
</comment>
<keyword evidence="3" id="KW-0808">Transferase</keyword>
<dbReference type="PROSITE" id="PS50405">
    <property type="entry name" value="GST_CTER"/>
    <property type="match status" value="1"/>
</dbReference>
<feature type="domain" description="GST N-terminal" evidence="7">
    <location>
        <begin position="5"/>
        <end position="89"/>
    </location>
</feature>
<dbReference type="GO" id="GO:0004364">
    <property type="term" value="F:glutathione transferase activity"/>
    <property type="evidence" value="ECO:0007669"/>
    <property type="project" value="UniProtKB-EC"/>
</dbReference>
<dbReference type="Pfam" id="PF02798">
    <property type="entry name" value="GST_N"/>
    <property type="match status" value="1"/>
</dbReference>
<sequence>MSHDKQFTLYSHPTGPNGWKTAFILTELGLSYETIYLDFMTGEHKAPEYTKYNPNGRVPALIDHSNSDFVVWESNAIAIYLVDKYDTDHRVSASSLESRIQQLQWLFFQASGQGPYFGQGVWFRLYHPEKLPSAIERYQKEVVRVLSVLESVLSQQEWLVEGKCTVADLSFITWNNSIATVIMKGYESFDLENDFPAVHAWHKRLLSRDAVIQVLDVQEREAQKHPLLHKLLHGEV</sequence>
<dbReference type="Proteomes" id="UP000194127">
    <property type="component" value="Unassembled WGS sequence"/>
</dbReference>
<proteinExistence type="inferred from homology"/>
<dbReference type="PROSITE" id="PS50404">
    <property type="entry name" value="GST_NTER"/>
    <property type="match status" value="1"/>
</dbReference>
<dbReference type="Pfam" id="PF00043">
    <property type="entry name" value="GST_C"/>
    <property type="match status" value="1"/>
</dbReference>
<dbReference type="GO" id="GO:0005737">
    <property type="term" value="C:cytoplasm"/>
    <property type="evidence" value="ECO:0007669"/>
    <property type="project" value="UniProtKB-ARBA"/>
</dbReference>